<evidence type="ECO:0000256" key="2">
    <source>
        <dbReference type="ARBA" id="ARBA00023125"/>
    </source>
</evidence>
<dbReference type="InterPro" id="IPR050707">
    <property type="entry name" value="HTH_MetabolicPath_Reg"/>
</dbReference>
<dbReference type="GO" id="GO:0003700">
    <property type="term" value="F:DNA-binding transcription factor activity"/>
    <property type="evidence" value="ECO:0007669"/>
    <property type="project" value="TreeGrafter"/>
</dbReference>
<dbReference type="OrthoDB" id="4068713at2"/>
<organism evidence="6 7">
    <name type="scientific">Amnibacterium setariae</name>
    <dbReference type="NCBI Taxonomy" id="2306585"/>
    <lineage>
        <taxon>Bacteria</taxon>
        <taxon>Bacillati</taxon>
        <taxon>Actinomycetota</taxon>
        <taxon>Actinomycetes</taxon>
        <taxon>Micrococcales</taxon>
        <taxon>Microbacteriaceae</taxon>
        <taxon>Amnibacterium</taxon>
    </lineage>
</organism>
<dbReference type="InterPro" id="IPR036388">
    <property type="entry name" value="WH-like_DNA-bd_sf"/>
</dbReference>
<dbReference type="InterPro" id="IPR029016">
    <property type="entry name" value="GAF-like_dom_sf"/>
</dbReference>
<evidence type="ECO:0000256" key="1">
    <source>
        <dbReference type="ARBA" id="ARBA00023015"/>
    </source>
</evidence>
<proteinExistence type="predicted"/>
<dbReference type="Pfam" id="PF01614">
    <property type="entry name" value="IclR_C"/>
    <property type="match status" value="1"/>
</dbReference>
<dbReference type="GO" id="GO:0003677">
    <property type="term" value="F:DNA binding"/>
    <property type="evidence" value="ECO:0007669"/>
    <property type="project" value="UniProtKB-KW"/>
</dbReference>
<keyword evidence="3" id="KW-0804">Transcription</keyword>
<comment type="caution">
    <text evidence="6">The sequence shown here is derived from an EMBL/GenBank/DDBJ whole genome shotgun (WGS) entry which is preliminary data.</text>
</comment>
<feature type="domain" description="IclR-ED" evidence="5">
    <location>
        <begin position="62"/>
        <end position="233"/>
    </location>
</feature>
<dbReference type="SMART" id="SM00346">
    <property type="entry name" value="HTH_ICLR"/>
    <property type="match status" value="1"/>
</dbReference>
<dbReference type="RefSeq" id="WP_119483608.1">
    <property type="nucleotide sequence ID" value="NZ_QXTG01000003.1"/>
</dbReference>
<evidence type="ECO:0000256" key="3">
    <source>
        <dbReference type="ARBA" id="ARBA00023163"/>
    </source>
</evidence>
<keyword evidence="7" id="KW-1185">Reference proteome</keyword>
<dbReference type="SUPFAM" id="SSF46785">
    <property type="entry name" value="Winged helix' DNA-binding domain"/>
    <property type="match status" value="1"/>
</dbReference>
<name>A0A3A1TT48_9MICO</name>
<evidence type="ECO:0000259" key="4">
    <source>
        <dbReference type="PROSITE" id="PS51077"/>
    </source>
</evidence>
<evidence type="ECO:0000313" key="7">
    <source>
        <dbReference type="Proteomes" id="UP000265742"/>
    </source>
</evidence>
<dbReference type="SUPFAM" id="SSF55781">
    <property type="entry name" value="GAF domain-like"/>
    <property type="match status" value="1"/>
</dbReference>
<reference evidence="7" key="1">
    <citation type="submission" date="2018-09" db="EMBL/GenBank/DDBJ databases">
        <authorList>
            <person name="Kim I."/>
        </authorList>
    </citation>
    <scope>NUCLEOTIDE SEQUENCE [LARGE SCALE GENOMIC DNA]</scope>
    <source>
        <strain evidence="7">DD4a</strain>
    </source>
</reference>
<dbReference type="PROSITE" id="PS51077">
    <property type="entry name" value="HTH_ICLR"/>
    <property type="match status" value="1"/>
</dbReference>
<keyword evidence="1" id="KW-0805">Transcription regulation</keyword>
<dbReference type="Proteomes" id="UP000265742">
    <property type="component" value="Unassembled WGS sequence"/>
</dbReference>
<protein>
    <submittedName>
        <fullName evidence="6">IclR family transcriptional regulator</fullName>
    </submittedName>
</protein>
<dbReference type="InterPro" id="IPR036390">
    <property type="entry name" value="WH_DNA-bd_sf"/>
</dbReference>
<dbReference type="EMBL" id="QXTG01000003">
    <property type="protein sequence ID" value="RIX26533.1"/>
    <property type="molecule type" value="Genomic_DNA"/>
</dbReference>
<feature type="domain" description="HTH iclR-type" evidence="4">
    <location>
        <begin position="1"/>
        <end position="61"/>
    </location>
</feature>
<dbReference type="Pfam" id="PF09339">
    <property type="entry name" value="HTH_IclR"/>
    <property type="match status" value="1"/>
</dbReference>
<dbReference type="GO" id="GO:0045892">
    <property type="term" value="P:negative regulation of DNA-templated transcription"/>
    <property type="evidence" value="ECO:0007669"/>
    <property type="project" value="TreeGrafter"/>
</dbReference>
<dbReference type="InterPro" id="IPR005471">
    <property type="entry name" value="Tscrpt_reg_IclR_N"/>
</dbReference>
<dbReference type="InterPro" id="IPR014757">
    <property type="entry name" value="Tscrpt_reg_IclR_C"/>
</dbReference>
<dbReference type="Gene3D" id="1.10.10.10">
    <property type="entry name" value="Winged helix-like DNA-binding domain superfamily/Winged helix DNA-binding domain"/>
    <property type="match status" value="1"/>
</dbReference>
<dbReference type="PROSITE" id="PS51078">
    <property type="entry name" value="ICLR_ED"/>
    <property type="match status" value="1"/>
</dbReference>
<dbReference type="Gene3D" id="3.30.450.40">
    <property type="match status" value="1"/>
</dbReference>
<keyword evidence="2" id="KW-0238">DNA-binding</keyword>
<sequence>MLGRAVGVLDAFAGAESPELSLTELADRAELPLTTTHRLAGQLVNERLLERLPSGRFRIGQHMQELGSLAQREVAPEDVSHPYLQDLADVTGQPVQLVVLDGTDTVVVDRSEGTAPGRGPDRLPAHASCSGLVLLAAAPKPVADAVLDGPLERRWDGTPGAVAKVRAAVEVARRQGHLELRSNAAGTVSVAAPVVVGDEVVGALGINNAPASPRSLAPVVLTTARSIARAMGAPPTGAIPIIR</sequence>
<evidence type="ECO:0000259" key="5">
    <source>
        <dbReference type="PROSITE" id="PS51078"/>
    </source>
</evidence>
<gene>
    <name evidence="6" type="ORF">D1781_16515</name>
</gene>
<evidence type="ECO:0000313" key="6">
    <source>
        <dbReference type="EMBL" id="RIX26533.1"/>
    </source>
</evidence>
<dbReference type="AlphaFoldDB" id="A0A3A1TT48"/>
<accession>A0A3A1TT48</accession>
<dbReference type="PANTHER" id="PTHR30136">
    <property type="entry name" value="HELIX-TURN-HELIX TRANSCRIPTIONAL REGULATOR, ICLR FAMILY"/>
    <property type="match status" value="1"/>
</dbReference>
<dbReference type="PANTHER" id="PTHR30136:SF24">
    <property type="entry name" value="HTH-TYPE TRANSCRIPTIONAL REPRESSOR ALLR"/>
    <property type="match status" value="1"/>
</dbReference>